<evidence type="ECO:0000259" key="3">
    <source>
        <dbReference type="Pfam" id="PF00144"/>
    </source>
</evidence>
<evidence type="ECO:0000256" key="1">
    <source>
        <dbReference type="ARBA" id="ARBA00004370"/>
    </source>
</evidence>
<evidence type="ECO:0000256" key="2">
    <source>
        <dbReference type="ARBA" id="ARBA00023136"/>
    </source>
</evidence>
<dbReference type="PATRIC" id="fig|942150.3.peg.805"/>
<evidence type="ECO:0000313" key="5">
    <source>
        <dbReference type="Proteomes" id="UP000051783"/>
    </source>
</evidence>
<dbReference type="EMBL" id="JQCL01000080">
    <property type="protein sequence ID" value="KRO08694.1"/>
    <property type="molecule type" value="Genomic_DNA"/>
</dbReference>
<dbReference type="SUPFAM" id="SSF56601">
    <property type="entry name" value="beta-lactamase/transpeptidase-like"/>
    <property type="match status" value="1"/>
</dbReference>
<dbReference type="PANTHER" id="PTHR46825">
    <property type="entry name" value="D-ALANYL-D-ALANINE-CARBOXYPEPTIDASE/ENDOPEPTIDASE AMPH"/>
    <property type="match status" value="1"/>
</dbReference>
<dbReference type="InterPro" id="IPR012338">
    <property type="entry name" value="Beta-lactam/transpept-like"/>
</dbReference>
<accession>A0A0R2M531</accession>
<evidence type="ECO:0000313" key="4">
    <source>
        <dbReference type="EMBL" id="KRO08694.1"/>
    </source>
</evidence>
<gene>
    <name evidence="4" type="ORF">IV64_GL000788</name>
</gene>
<dbReference type="GO" id="GO:0016020">
    <property type="term" value="C:membrane"/>
    <property type="evidence" value="ECO:0007669"/>
    <property type="project" value="UniProtKB-SubCell"/>
</dbReference>
<sequence>MKSNKGLIVIVLGLLVLGGAGTWFVRHQARTVKTEQIQRKKKKTAKAVAKKNSQLSRKVNRTTFLNTKSPKKQITKTLKLSHFVGTALVIKNDQVIYQKGFGYADQAMAVKNTPASKYQILSIQKSITAVGIMQLVQAGKMKLSDPVTKYYPTIKYGRDTTIRQMLDMTTGYWLKKGSKKPLSEAQTVNYVLDHMVYRKQKVGIFNYSAANYVLLAGIIRKVSGQSYQHFINKQIIHKLGLKHTGFVVNGMGINATTGYKASAKQIVPKYKHQVHETKAQMHDELGTGQIYMSTGDLFKVESAILKGKLIKKANVAILHTRTATGEYGGGVYNISNGIRSHGLGYGYESDVHVSADGRSGVVLLSNYRRRSASIEFAANKIFSELMIGDL</sequence>
<feature type="domain" description="Beta-lactamase-related" evidence="3">
    <location>
        <begin position="87"/>
        <end position="359"/>
    </location>
</feature>
<keyword evidence="2" id="KW-0472">Membrane</keyword>
<organism evidence="4 5">
    <name type="scientific">Lactiplantibacillus xiangfangensis</name>
    <dbReference type="NCBI Taxonomy" id="942150"/>
    <lineage>
        <taxon>Bacteria</taxon>
        <taxon>Bacillati</taxon>
        <taxon>Bacillota</taxon>
        <taxon>Bacilli</taxon>
        <taxon>Lactobacillales</taxon>
        <taxon>Lactobacillaceae</taxon>
        <taxon>Lactiplantibacillus</taxon>
    </lineage>
</organism>
<dbReference type="InterPro" id="IPR050491">
    <property type="entry name" value="AmpC-like"/>
</dbReference>
<dbReference type="RefSeq" id="WP_057707275.1">
    <property type="nucleotide sequence ID" value="NZ_JQCL01000080.1"/>
</dbReference>
<dbReference type="PANTHER" id="PTHR46825:SF11">
    <property type="entry name" value="PENICILLIN-BINDING PROTEIN 4"/>
    <property type="match status" value="1"/>
</dbReference>
<dbReference type="AlphaFoldDB" id="A0A0R2M531"/>
<keyword evidence="5" id="KW-1185">Reference proteome</keyword>
<name>A0A0R2M531_9LACO</name>
<dbReference type="InterPro" id="IPR001466">
    <property type="entry name" value="Beta-lactam-related"/>
</dbReference>
<dbReference type="Proteomes" id="UP000051783">
    <property type="component" value="Unassembled WGS sequence"/>
</dbReference>
<dbReference type="STRING" id="942150.IV64_GL000788"/>
<comment type="caution">
    <text evidence="4">The sequence shown here is derived from an EMBL/GenBank/DDBJ whole genome shotgun (WGS) entry which is preliminary data.</text>
</comment>
<protein>
    <submittedName>
        <fullName evidence="4">PbpX2 protein</fullName>
    </submittedName>
</protein>
<comment type="subcellular location">
    <subcellularLocation>
        <location evidence="1">Membrane</location>
    </subcellularLocation>
</comment>
<dbReference type="Gene3D" id="3.40.710.10">
    <property type="entry name" value="DD-peptidase/beta-lactamase superfamily"/>
    <property type="match status" value="1"/>
</dbReference>
<dbReference type="Pfam" id="PF00144">
    <property type="entry name" value="Beta-lactamase"/>
    <property type="match status" value="1"/>
</dbReference>
<proteinExistence type="predicted"/>
<dbReference type="OrthoDB" id="2151402at2"/>
<reference evidence="4 5" key="1">
    <citation type="journal article" date="2015" name="Genome Announc.">
        <title>Expanding the biotechnology potential of lactobacilli through comparative genomics of 213 strains and associated genera.</title>
        <authorList>
            <person name="Sun Z."/>
            <person name="Harris H.M."/>
            <person name="McCann A."/>
            <person name="Guo C."/>
            <person name="Argimon S."/>
            <person name="Zhang W."/>
            <person name="Yang X."/>
            <person name="Jeffery I.B."/>
            <person name="Cooney J.C."/>
            <person name="Kagawa T.F."/>
            <person name="Liu W."/>
            <person name="Song Y."/>
            <person name="Salvetti E."/>
            <person name="Wrobel A."/>
            <person name="Rasinkangas P."/>
            <person name="Parkhill J."/>
            <person name="Rea M.C."/>
            <person name="O'Sullivan O."/>
            <person name="Ritari J."/>
            <person name="Douillard F.P."/>
            <person name="Paul Ross R."/>
            <person name="Yang R."/>
            <person name="Briner A.E."/>
            <person name="Felis G.E."/>
            <person name="de Vos W.M."/>
            <person name="Barrangou R."/>
            <person name="Klaenhammer T.R."/>
            <person name="Caufield P.W."/>
            <person name="Cui Y."/>
            <person name="Zhang H."/>
            <person name="O'Toole P.W."/>
        </authorList>
    </citation>
    <scope>NUCLEOTIDE SEQUENCE [LARGE SCALE GENOMIC DNA]</scope>
    <source>
        <strain evidence="4 5">LMG 26013</strain>
    </source>
</reference>